<sequence>MKKITKLFTAALLSLVIFTGAAQAKERVELVYVEWARAVAITHVAGVLLEEMGYDVKTSSVANAAMWASVAEGDSDALLCAWLPVTHADLYTKYKEKIVDLGPNYVDAKLGFVVPAYVTINSVREMGANIDKFRGKIIGIDPGAGMSKAAEEAIAKNTAGIGKFEYVSGSDAIMVASLSNAIKRKEWIVVPGWQPHWMFGEWDLKILDDPDKIFGGAETINTVVRKGLDKDMPEVYTFLSKFDWKQIDLSSALVDNKNGMDPKKSAEKFVKANRAKIDELLKAVK</sequence>
<keyword evidence="5" id="KW-0732">Signal</keyword>
<dbReference type="Gene3D" id="3.40.190.100">
    <property type="entry name" value="Glycine betaine-binding periplasmic protein, domain 2"/>
    <property type="match status" value="1"/>
</dbReference>
<evidence type="ECO:0000256" key="4">
    <source>
        <dbReference type="ARBA" id="ARBA00023136"/>
    </source>
</evidence>
<evidence type="ECO:0000256" key="3">
    <source>
        <dbReference type="ARBA" id="ARBA00022475"/>
    </source>
</evidence>
<dbReference type="GO" id="GO:0043190">
    <property type="term" value="C:ATP-binding cassette (ABC) transporter complex"/>
    <property type="evidence" value="ECO:0007669"/>
    <property type="project" value="InterPro"/>
</dbReference>
<dbReference type="EMBL" id="CP035108">
    <property type="protein sequence ID" value="QAR32048.1"/>
    <property type="molecule type" value="Genomic_DNA"/>
</dbReference>
<dbReference type="Proteomes" id="UP000287502">
    <property type="component" value="Chromosome"/>
</dbReference>
<dbReference type="GO" id="GO:0015226">
    <property type="term" value="F:carnitine transmembrane transporter activity"/>
    <property type="evidence" value="ECO:0007669"/>
    <property type="project" value="TreeGrafter"/>
</dbReference>
<dbReference type="PANTHER" id="PTHR47737">
    <property type="entry name" value="GLYCINE BETAINE/PROLINE BETAINE TRANSPORT SYSTEM PERMEASE PROTEIN PROW"/>
    <property type="match status" value="1"/>
</dbReference>
<accession>A0A3R5Y599</accession>
<feature type="domain" description="ABC-type glycine betaine transport system substrate-binding" evidence="6">
    <location>
        <begin position="27"/>
        <end position="271"/>
    </location>
</feature>
<evidence type="ECO:0000256" key="2">
    <source>
        <dbReference type="ARBA" id="ARBA00022448"/>
    </source>
</evidence>
<dbReference type="GO" id="GO:0031460">
    <property type="term" value="P:glycine betaine transport"/>
    <property type="evidence" value="ECO:0007669"/>
    <property type="project" value="TreeGrafter"/>
</dbReference>
<dbReference type="OrthoDB" id="9787902at2"/>
<dbReference type="SUPFAM" id="SSF53850">
    <property type="entry name" value="Periplasmic binding protein-like II"/>
    <property type="match status" value="1"/>
</dbReference>
<comment type="subcellular location">
    <subcellularLocation>
        <location evidence="1">Cell membrane</location>
    </subcellularLocation>
</comment>
<keyword evidence="2" id="KW-0813">Transport</keyword>
<dbReference type="CDD" id="cd13639">
    <property type="entry name" value="PBP2_OpuAC_like"/>
    <property type="match status" value="1"/>
</dbReference>
<gene>
    <name evidence="7" type="ORF">EP073_01110</name>
</gene>
<dbReference type="KEGG" id="gtl:EP073_01110"/>
<dbReference type="Pfam" id="PF04069">
    <property type="entry name" value="OpuAC"/>
    <property type="match status" value="1"/>
</dbReference>
<reference evidence="7 8" key="1">
    <citation type="submission" date="2019-01" db="EMBL/GenBank/DDBJ databases">
        <title>Geovibrio thiophilus DSM 11263, complete genome.</title>
        <authorList>
            <person name="Spring S."/>
            <person name="Bunk B."/>
            <person name="Sproer C."/>
        </authorList>
    </citation>
    <scope>NUCLEOTIDE SEQUENCE [LARGE SCALE GENOMIC DNA]</scope>
    <source>
        <strain evidence="7 8">DSM 11263</strain>
    </source>
</reference>
<evidence type="ECO:0000256" key="1">
    <source>
        <dbReference type="ARBA" id="ARBA00004236"/>
    </source>
</evidence>
<proteinExistence type="predicted"/>
<organism evidence="7 8">
    <name type="scientific">Geovibrio thiophilus</name>
    <dbReference type="NCBI Taxonomy" id="139438"/>
    <lineage>
        <taxon>Bacteria</taxon>
        <taxon>Pseudomonadati</taxon>
        <taxon>Deferribacterota</taxon>
        <taxon>Deferribacteres</taxon>
        <taxon>Deferribacterales</taxon>
        <taxon>Geovibrionaceae</taxon>
        <taxon>Geovibrio</taxon>
    </lineage>
</organism>
<dbReference type="GO" id="GO:0005275">
    <property type="term" value="F:amine transmembrane transporter activity"/>
    <property type="evidence" value="ECO:0007669"/>
    <property type="project" value="TreeGrafter"/>
</dbReference>
<keyword evidence="8" id="KW-1185">Reference proteome</keyword>
<dbReference type="RefSeq" id="WP_128465335.1">
    <property type="nucleotide sequence ID" value="NZ_CP035108.1"/>
</dbReference>
<dbReference type="Gene3D" id="3.40.190.10">
    <property type="entry name" value="Periplasmic binding protein-like II"/>
    <property type="match status" value="1"/>
</dbReference>
<keyword evidence="4" id="KW-0472">Membrane</keyword>
<feature type="signal peptide" evidence="5">
    <location>
        <begin position="1"/>
        <end position="24"/>
    </location>
</feature>
<protein>
    <submittedName>
        <fullName evidence="7">Glycine betaine ABC transporter substrate-binding protein</fullName>
    </submittedName>
</protein>
<dbReference type="PANTHER" id="PTHR47737:SF1">
    <property type="entry name" value="GLYCINE BETAINE_PROLINE BETAINE TRANSPORT SYSTEM PERMEASE PROTEIN PROW"/>
    <property type="match status" value="1"/>
</dbReference>
<evidence type="ECO:0000313" key="7">
    <source>
        <dbReference type="EMBL" id="QAR32048.1"/>
    </source>
</evidence>
<evidence type="ECO:0000256" key="5">
    <source>
        <dbReference type="SAM" id="SignalP"/>
    </source>
</evidence>
<dbReference type="AlphaFoldDB" id="A0A3R5Y599"/>
<keyword evidence="3" id="KW-1003">Cell membrane</keyword>
<name>A0A3R5Y599_9BACT</name>
<dbReference type="GO" id="GO:0015871">
    <property type="term" value="P:choline transport"/>
    <property type="evidence" value="ECO:0007669"/>
    <property type="project" value="TreeGrafter"/>
</dbReference>
<feature type="chain" id="PRO_5018696019" evidence="5">
    <location>
        <begin position="25"/>
        <end position="285"/>
    </location>
</feature>
<dbReference type="InterPro" id="IPR007210">
    <property type="entry name" value="ABC_Gly_betaine_transp_sub-bd"/>
</dbReference>
<evidence type="ECO:0000259" key="6">
    <source>
        <dbReference type="Pfam" id="PF04069"/>
    </source>
</evidence>
<evidence type="ECO:0000313" key="8">
    <source>
        <dbReference type="Proteomes" id="UP000287502"/>
    </source>
</evidence>